<evidence type="ECO:0000256" key="1">
    <source>
        <dbReference type="ARBA" id="ARBA00004477"/>
    </source>
</evidence>
<dbReference type="InterPro" id="IPR007290">
    <property type="entry name" value="Arv1"/>
</dbReference>
<evidence type="ECO:0000256" key="8">
    <source>
        <dbReference type="ARBA" id="ARBA00023098"/>
    </source>
</evidence>
<keyword evidence="7 10" id="KW-0445">Lipid transport</keyword>
<comment type="similarity">
    <text evidence="2 10">Belongs to the ARV1 family.</text>
</comment>
<dbReference type="EMBL" id="JAATJU010027233">
    <property type="protein sequence ID" value="KAH0500678.1"/>
    <property type="molecule type" value="Genomic_DNA"/>
</dbReference>
<evidence type="ECO:0000256" key="11">
    <source>
        <dbReference type="SAM" id="MobiDB-lite"/>
    </source>
</evidence>
<proteinExistence type="inferred from homology"/>
<feature type="region of interest" description="Disordered" evidence="11">
    <location>
        <begin position="1"/>
        <end position="20"/>
    </location>
</feature>
<evidence type="ECO:0000256" key="9">
    <source>
        <dbReference type="ARBA" id="ARBA00023136"/>
    </source>
</evidence>
<evidence type="ECO:0000313" key="13">
    <source>
        <dbReference type="Proteomes" id="UP000710432"/>
    </source>
</evidence>
<protein>
    <recommendedName>
        <fullName evidence="10">Protein ARV</fullName>
    </recommendedName>
</protein>
<evidence type="ECO:0000256" key="5">
    <source>
        <dbReference type="ARBA" id="ARBA00022824"/>
    </source>
</evidence>
<comment type="caution">
    <text evidence="12">The sequence shown here is derived from an EMBL/GenBank/DDBJ whole genome shotgun (WGS) entry which is preliminary data.</text>
</comment>
<sequence length="67" mass="6959">MGTGGRRGTRSGKGTEGAATAASPCLYRCIECNREARELYRDYSHGVLKITICVSAPGAGRGQGGEP</sequence>
<gene>
    <name evidence="12" type="ORF">LTLLF_107530</name>
</gene>
<dbReference type="GO" id="GO:0097036">
    <property type="term" value="P:regulation of plasma membrane sterol distribution"/>
    <property type="evidence" value="ECO:0007669"/>
    <property type="project" value="UniProtKB-UniRule"/>
</dbReference>
<keyword evidence="9" id="KW-0472">Membrane</keyword>
<organism evidence="12 13">
    <name type="scientific">Microtus ochrogaster</name>
    <name type="common">Prairie vole</name>
    <dbReference type="NCBI Taxonomy" id="79684"/>
    <lineage>
        <taxon>Eukaryota</taxon>
        <taxon>Metazoa</taxon>
        <taxon>Chordata</taxon>
        <taxon>Craniata</taxon>
        <taxon>Vertebrata</taxon>
        <taxon>Euteleostomi</taxon>
        <taxon>Mammalia</taxon>
        <taxon>Eutheria</taxon>
        <taxon>Euarchontoglires</taxon>
        <taxon>Glires</taxon>
        <taxon>Rodentia</taxon>
        <taxon>Myomorpha</taxon>
        <taxon>Muroidea</taxon>
        <taxon>Cricetidae</taxon>
        <taxon>Arvicolinae</taxon>
        <taxon>Microtus</taxon>
    </lineage>
</organism>
<keyword evidence="5 10" id="KW-0256">Endoplasmic reticulum</keyword>
<keyword evidence="6" id="KW-1133">Transmembrane helix</keyword>
<dbReference type="Proteomes" id="UP000710432">
    <property type="component" value="Unassembled WGS sequence"/>
</dbReference>
<reference evidence="12" key="1">
    <citation type="submission" date="2020-03" db="EMBL/GenBank/DDBJ databases">
        <title>Studies in the Genomics of Life Span.</title>
        <authorList>
            <person name="Glass D."/>
        </authorList>
    </citation>
    <scope>NUCLEOTIDE SEQUENCE</scope>
    <source>
        <strain evidence="12">LTLLF</strain>
        <tissue evidence="12">Muscle</tissue>
    </source>
</reference>
<evidence type="ECO:0000256" key="3">
    <source>
        <dbReference type="ARBA" id="ARBA00022448"/>
    </source>
</evidence>
<keyword evidence="4" id="KW-0812">Transmembrane</keyword>
<evidence type="ECO:0000256" key="10">
    <source>
        <dbReference type="RuleBase" id="RU368065"/>
    </source>
</evidence>
<comment type="function">
    <text evidence="10">Mediator of sterol homeostasis involved in sterol uptake, trafficking and distribution into membranes.</text>
</comment>
<accession>A0A8J6KKP5</accession>
<evidence type="ECO:0000256" key="6">
    <source>
        <dbReference type="ARBA" id="ARBA00022989"/>
    </source>
</evidence>
<evidence type="ECO:0000256" key="4">
    <source>
        <dbReference type="ARBA" id="ARBA00022692"/>
    </source>
</evidence>
<evidence type="ECO:0000313" key="12">
    <source>
        <dbReference type="EMBL" id="KAH0500678.1"/>
    </source>
</evidence>
<dbReference type="Pfam" id="PF04161">
    <property type="entry name" value="Arv1"/>
    <property type="match status" value="1"/>
</dbReference>
<keyword evidence="8 10" id="KW-0443">Lipid metabolism</keyword>
<keyword evidence="3 10" id="KW-0813">Transport</keyword>
<comment type="subcellular location">
    <subcellularLocation>
        <location evidence="1 10">Endoplasmic reticulum membrane</location>
        <topology evidence="1 10">Multi-pass membrane protein</topology>
    </subcellularLocation>
</comment>
<dbReference type="AlphaFoldDB" id="A0A8J6KKP5"/>
<name>A0A8J6KKP5_MICOH</name>
<dbReference type="GO" id="GO:0032366">
    <property type="term" value="P:intracellular sterol transport"/>
    <property type="evidence" value="ECO:0007669"/>
    <property type="project" value="UniProtKB-UniRule"/>
</dbReference>
<dbReference type="GO" id="GO:0016125">
    <property type="term" value="P:sterol metabolic process"/>
    <property type="evidence" value="ECO:0007669"/>
    <property type="project" value="UniProtKB-UniRule"/>
</dbReference>
<evidence type="ECO:0000256" key="2">
    <source>
        <dbReference type="ARBA" id="ARBA00009187"/>
    </source>
</evidence>
<evidence type="ECO:0000256" key="7">
    <source>
        <dbReference type="ARBA" id="ARBA00023055"/>
    </source>
</evidence>
<dbReference type="GO" id="GO:0005789">
    <property type="term" value="C:endoplasmic reticulum membrane"/>
    <property type="evidence" value="ECO:0007669"/>
    <property type="project" value="UniProtKB-SubCell"/>
</dbReference>